<keyword evidence="2" id="KW-1185">Reference proteome</keyword>
<name>G0P4F2_CAEBE</name>
<proteinExistence type="predicted"/>
<dbReference type="Proteomes" id="UP000008068">
    <property type="component" value="Unassembled WGS sequence"/>
</dbReference>
<dbReference type="AlphaFoldDB" id="G0P4F2"/>
<evidence type="ECO:0000313" key="2">
    <source>
        <dbReference type="Proteomes" id="UP000008068"/>
    </source>
</evidence>
<dbReference type="EMBL" id="GL380062">
    <property type="protein sequence ID" value="EGT44716.1"/>
    <property type="molecule type" value="Genomic_DNA"/>
</dbReference>
<evidence type="ECO:0000313" key="1">
    <source>
        <dbReference type="EMBL" id="EGT44716.1"/>
    </source>
</evidence>
<organism evidence="2">
    <name type="scientific">Caenorhabditis brenneri</name>
    <name type="common">Nematode worm</name>
    <dbReference type="NCBI Taxonomy" id="135651"/>
    <lineage>
        <taxon>Eukaryota</taxon>
        <taxon>Metazoa</taxon>
        <taxon>Ecdysozoa</taxon>
        <taxon>Nematoda</taxon>
        <taxon>Chromadorea</taxon>
        <taxon>Rhabditida</taxon>
        <taxon>Rhabditina</taxon>
        <taxon>Rhabditomorpha</taxon>
        <taxon>Rhabditoidea</taxon>
        <taxon>Rhabditidae</taxon>
        <taxon>Peloderinae</taxon>
        <taxon>Caenorhabditis</taxon>
    </lineage>
</organism>
<protein>
    <submittedName>
        <fullName evidence="1">Uncharacterized protein</fullName>
    </submittedName>
</protein>
<reference evidence="2" key="1">
    <citation type="submission" date="2011-07" db="EMBL/GenBank/DDBJ databases">
        <authorList>
            <consortium name="Caenorhabditis brenneri Sequencing and Analysis Consortium"/>
            <person name="Wilson R.K."/>
        </authorList>
    </citation>
    <scope>NUCLEOTIDE SEQUENCE [LARGE SCALE GENOMIC DNA]</scope>
    <source>
        <strain evidence="2">PB2801</strain>
    </source>
</reference>
<dbReference type="HOGENOM" id="CLU_2028749_0_0_1"/>
<sequence>MSQSVPLSNVLDGINWRTHELRELNNHLAAAGEMKVRHVKGRYEKEGILQVPVKIKEALITLDFAFFTNDREVHEKSRNEYFGDLDFAQKFLPQRSPVFRSGTMPEHTIQQGVVSRSVQVLQ</sequence>
<accession>G0P4F2</accession>
<dbReference type="InParanoid" id="G0P4F2"/>
<gene>
    <name evidence="1" type="ORF">CAEBREN_07960</name>
</gene>